<dbReference type="InterPro" id="IPR036366">
    <property type="entry name" value="PGBDSf"/>
</dbReference>
<evidence type="ECO:0000256" key="1">
    <source>
        <dbReference type="SAM" id="MobiDB-lite"/>
    </source>
</evidence>
<name>A0ABX8AF17_9BRAD</name>
<keyword evidence="2" id="KW-0472">Membrane</keyword>
<sequence>MRMLLHSPKDMVAGLIAFSAVSAIIANAIFLQKGHHPSPMFGSSTVVAFPAPTPTMNPLPKPRPSDATLTSMDTRLDTRMLDSRPVNAASEAKPSVVAKPAEQRSGDPMGNLVKATAAPAPTTASVARPPAAIPHAGKVDPLGDLITNTRRVAAVQRALTEFGYGQLKPTGNVGSDTAAAIQRFERERKLPVTGQMSDRMVRELAAVTGRAID</sequence>
<proteinExistence type="predicted"/>
<dbReference type="InterPro" id="IPR036365">
    <property type="entry name" value="PGBD-like_sf"/>
</dbReference>
<dbReference type="SUPFAM" id="SSF47090">
    <property type="entry name" value="PGBD-like"/>
    <property type="match status" value="1"/>
</dbReference>
<keyword evidence="2" id="KW-0812">Transmembrane</keyword>
<feature type="domain" description="Peptidoglycan binding-like" evidence="3">
    <location>
        <begin position="151"/>
        <end position="200"/>
    </location>
</feature>
<organism evidence="4 5">
    <name type="scientific">Tardiphaga alba</name>
    <dbReference type="NCBI Taxonomy" id="340268"/>
    <lineage>
        <taxon>Bacteria</taxon>
        <taxon>Pseudomonadati</taxon>
        <taxon>Pseudomonadota</taxon>
        <taxon>Alphaproteobacteria</taxon>
        <taxon>Hyphomicrobiales</taxon>
        <taxon>Nitrobacteraceae</taxon>
        <taxon>Tardiphaga</taxon>
    </lineage>
</organism>
<protein>
    <submittedName>
        <fullName evidence="4">Peptidoglycan-binding protein</fullName>
    </submittedName>
</protein>
<evidence type="ECO:0000256" key="2">
    <source>
        <dbReference type="SAM" id="Phobius"/>
    </source>
</evidence>
<evidence type="ECO:0000313" key="5">
    <source>
        <dbReference type="Proteomes" id="UP000682843"/>
    </source>
</evidence>
<dbReference type="Pfam" id="PF01471">
    <property type="entry name" value="PG_binding_1"/>
    <property type="match status" value="1"/>
</dbReference>
<evidence type="ECO:0000259" key="3">
    <source>
        <dbReference type="Pfam" id="PF01471"/>
    </source>
</evidence>
<gene>
    <name evidence="4" type="ORF">RPMA_10740</name>
</gene>
<dbReference type="EMBL" id="CP036498">
    <property type="protein sequence ID" value="QUS42359.1"/>
    <property type="molecule type" value="Genomic_DNA"/>
</dbReference>
<keyword evidence="2" id="KW-1133">Transmembrane helix</keyword>
<evidence type="ECO:0000313" key="4">
    <source>
        <dbReference type="EMBL" id="QUS42359.1"/>
    </source>
</evidence>
<reference evidence="4 5" key="1">
    <citation type="submission" date="2019-02" db="EMBL/GenBank/DDBJ databases">
        <title>Emended description of the genus Rhodopseudomonas and description of Rhodopseudomonas albus sp. nov., a non-phototrophic, heavy-metal-tolerant bacterium isolated from garden soil.</title>
        <authorList>
            <person name="Bao Z."/>
            <person name="Cao W.W."/>
            <person name="Sato Y."/>
            <person name="Nishizawa T."/>
            <person name="Zhao J."/>
            <person name="Guo Y."/>
            <person name="Ohta H."/>
        </authorList>
    </citation>
    <scope>NUCLEOTIDE SEQUENCE [LARGE SCALE GENOMIC DNA]</scope>
    <source>
        <strain evidence="4 5">SK50-23</strain>
    </source>
</reference>
<accession>A0ABX8AF17</accession>
<dbReference type="Gene3D" id="1.10.101.10">
    <property type="entry name" value="PGBD-like superfamily/PGBD"/>
    <property type="match status" value="1"/>
</dbReference>
<dbReference type="InterPro" id="IPR002477">
    <property type="entry name" value="Peptidoglycan-bd-like"/>
</dbReference>
<dbReference type="Proteomes" id="UP000682843">
    <property type="component" value="Chromosome"/>
</dbReference>
<feature type="region of interest" description="Disordered" evidence="1">
    <location>
        <begin position="84"/>
        <end position="114"/>
    </location>
</feature>
<feature type="transmembrane region" description="Helical" evidence="2">
    <location>
        <begin position="12"/>
        <end position="31"/>
    </location>
</feature>
<keyword evidence="5" id="KW-1185">Reference proteome</keyword>